<feature type="transmembrane region" description="Helical" evidence="1">
    <location>
        <begin position="127"/>
        <end position="146"/>
    </location>
</feature>
<dbReference type="RefSeq" id="WP_076836373.1">
    <property type="nucleotide sequence ID" value="NZ_CP019434.1"/>
</dbReference>
<evidence type="ECO:0000313" key="2">
    <source>
        <dbReference type="EMBL" id="APZ42723.1"/>
    </source>
</evidence>
<keyword evidence="1" id="KW-0472">Membrane</keyword>
<organism evidence="2 3">
    <name type="scientific">Acidihalobacter ferrooxydans</name>
    <dbReference type="NCBI Taxonomy" id="1765967"/>
    <lineage>
        <taxon>Bacteria</taxon>
        <taxon>Pseudomonadati</taxon>
        <taxon>Pseudomonadota</taxon>
        <taxon>Gammaproteobacteria</taxon>
        <taxon>Chromatiales</taxon>
        <taxon>Ectothiorhodospiraceae</taxon>
        <taxon>Acidihalobacter</taxon>
    </lineage>
</organism>
<feature type="transmembrane region" description="Helical" evidence="1">
    <location>
        <begin position="12"/>
        <end position="36"/>
    </location>
</feature>
<protein>
    <submittedName>
        <fullName evidence="2">Uncharacterized protein</fullName>
    </submittedName>
</protein>
<dbReference type="Proteomes" id="UP000243807">
    <property type="component" value="Chromosome"/>
</dbReference>
<feature type="transmembrane region" description="Helical" evidence="1">
    <location>
        <begin position="178"/>
        <end position="200"/>
    </location>
</feature>
<dbReference type="STRING" id="1765967.BW247_06125"/>
<keyword evidence="1" id="KW-1133">Transmembrane helix</keyword>
<sequence>MANLHLARRGEFVATLFVLAAVSISPLMFVAASGGYWPMQFLAIYALLPALAVWVGIGIAAPLMGWHRLSRAMLTGVMGGIIGTAALEIVRLIGFRVFHTMPGSMPELIGVLMTNRFMYGPDLYSNMLGWADHFFNGVGFVTIYVLVFGRTRWWLAIPYALGIATIFMISPATTSTGIGYFGLASGIGFMITVYLAHIAFATGFGNVVSRSPALPETLWHYHLAHSQGIEVDEELARTQSPQTR</sequence>
<reference evidence="2 3" key="1">
    <citation type="submission" date="2017-01" db="EMBL/GenBank/DDBJ databases">
        <title>Draft sequence of Acidihalobacter ferrooxidans strain DSM 14175 (strain V8).</title>
        <authorList>
            <person name="Khaleque H.N."/>
            <person name="Ramsay J.P."/>
            <person name="Murphy R.J.T."/>
            <person name="Kaksonen A.H."/>
            <person name="Boxall N.J."/>
            <person name="Watkin E.L.J."/>
        </authorList>
    </citation>
    <scope>NUCLEOTIDE SEQUENCE [LARGE SCALE GENOMIC DNA]</scope>
    <source>
        <strain evidence="2 3">V8</strain>
    </source>
</reference>
<dbReference type="OrthoDB" id="5822955at2"/>
<dbReference type="EMBL" id="CP019434">
    <property type="protein sequence ID" value="APZ42723.1"/>
    <property type="molecule type" value="Genomic_DNA"/>
</dbReference>
<feature type="transmembrane region" description="Helical" evidence="1">
    <location>
        <begin position="153"/>
        <end position="172"/>
    </location>
</feature>
<proteinExistence type="predicted"/>
<dbReference type="AlphaFoldDB" id="A0A1P8UFU2"/>
<keyword evidence="1" id="KW-0812">Transmembrane</keyword>
<name>A0A1P8UFU2_9GAMM</name>
<evidence type="ECO:0000256" key="1">
    <source>
        <dbReference type="SAM" id="Phobius"/>
    </source>
</evidence>
<feature type="transmembrane region" description="Helical" evidence="1">
    <location>
        <begin position="42"/>
        <end position="64"/>
    </location>
</feature>
<keyword evidence="3" id="KW-1185">Reference proteome</keyword>
<gene>
    <name evidence="2" type="ORF">BW247_06125</name>
</gene>
<accession>A0A1P8UFU2</accession>
<evidence type="ECO:0000313" key="3">
    <source>
        <dbReference type="Proteomes" id="UP000243807"/>
    </source>
</evidence>
<feature type="transmembrane region" description="Helical" evidence="1">
    <location>
        <begin position="76"/>
        <end position="98"/>
    </location>
</feature>
<dbReference type="KEGG" id="afy:BW247_06125"/>